<proteinExistence type="inferred from homology"/>
<evidence type="ECO:0000313" key="10">
    <source>
        <dbReference type="EMBL" id="SEB15077.1"/>
    </source>
</evidence>
<dbReference type="InterPro" id="IPR038501">
    <property type="entry name" value="Spore_GerAC_C_sf"/>
</dbReference>
<feature type="domain" description="Spore germination protein N-terminal" evidence="9">
    <location>
        <begin position="20"/>
        <end position="190"/>
    </location>
</feature>
<dbReference type="InterPro" id="IPR046953">
    <property type="entry name" value="Spore_GerAC-like_C"/>
</dbReference>
<dbReference type="Pfam" id="PF25198">
    <property type="entry name" value="Spore_GerAC_N"/>
    <property type="match status" value="1"/>
</dbReference>
<evidence type="ECO:0000259" key="9">
    <source>
        <dbReference type="Pfam" id="PF25198"/>
    </source>
</evidence>
<dbReference type="InterPro" id="IPR057336">
    <property type="entry name" value="GerAC_N"/>
</dbReference>
<feature type="domain" description="Spore germination GerAC-like C-terminal" evidence="8">
    <location>
        <begin position="202"/>
        <end position="368"/>
    </location>
</feature>
<name>A0A1H4GZQ6_9BACI</name>
<organism evidence="10 11">
    <name type="scientific">Thalassobacillus cyri</name>
    <dbReference type="NCBI Taxonomy" id="571932"/>
    <lineage>
        <taxon>Bacteria</taxon>
        <taxon>Bacillati</taxon>
        <taxon>Bacillota</taxon>
        <taxon>Bacilli</taxon>
        <taxon>Bacillales</taxon>
        <taxon>Bacillaceae</taxon>
        <taxon>Thalassobacillus</taxon>
    </lineage>
</organism>
<dbReference type="EMBL" id="FNQR01000020">
    <property type="protein sequence ID" value="SEB15077.1"/>
    <property type="molecule type" value="Genomic_DNA"/>
</dbReference>
<dbReference type="Proteomes" id="UP000198584">
    <property type="component" value="Unassembled WGS sequence"/>
</dbReference>
<evidence type="ECO:0000256" key="4">
    <source>
        <dbReference type="ARBA" id="ARBA00022729"/>
    </source>
</evidence>
<dbReference type="Pfam" id="PF05504">
    <property type="entry name" value="Spore_GerAC"/>
    <property type="match status" value="1"/>
</dbReference>
<keyword evidence="3" id="KW-0309">Germination</keyword>
<dbReference type="GO" id="GO:0009847">
    <property type="term" value="P:spore germination"/>
    <property type="evidence" value="ECO:0007669"/>
    <property type="project" value="InterPro"/>
</dbReference>
<dbReference type="GO" id="GO:0016020">
    <property type="term" value="C:membrane"/>
    <property type="evidence" value="ECO:0007669"/>
    <property type="project" value="UniProtKB-SubCell"/>
</dbReference>
<evidence type="ECO:0000256" key="3">
    <source>
        <dbReference type="ARBA" id="ARBA00022544"/>
    </source>
</evidence>
<keyword evidence="4" id="KW-0732">Signal</keyword>
<dbReference type="RefSeq" id="WP_093046425.1">
    <property type="nucleotide sequence ID" value="NZ_FNQR01000020.1"/>
</dbReference>
<keyword evidence="11" id="KW-1185">Reference proteome</keyword>
<dbReference type="Gene3D" id="3.30.300.210">
    <property type="entry name" value="Nutrient germinant receptor protein C, domain 3"/>
    <property type="match status" value="1"/>
</dbReference>
<dbReference type="PANTHER" id="PTHR35789:SF1">
    <property type="entry name" value="SPORE GERMINATION PROTEIN B3"/>
    <property type="match status" value="1"/>
</dbReference>
<sequence>MIKKLVLVLICVTLLTGCWDERSFKEVKLVLAVAYDLRDDGRIKGTVFIPTVTRQAEGPSQQLVEILTAVGENSRDVRHKIDEKLSNIYDPAKMQVILIGEELAKKDIYSILDSYYRDPRSNLNALVAIVEEEAAEVVKVNTEQETSISKHIVGLLQAMEHATHTTGENLQLICAEMFEPGQDFVLPHLSMDEKSGVIEFRGLGLIQERSYKDEIPLEHATLLLLMMDYLGDTAQITKKVSDKEEFRIMNYITTEVKGKKRKLNINTSGGEVKVDLTLDLRMNIVEYPHDKLEKKEEVKKLEKKLSELLTKDAEGIIAKLKEAESDVFGIGRRLEAYHYKTWKKIDWKKEYPNIEITPKVKVTIENHGIIN</sequence>
<keyword evidence="6" id="KW-0564">Palmitate</keyword>
<evidence type="ECO:0000256" key="2">
    <source>
        <dbReference type="ARBA" id="ARBA00007886"/>
    </source>
</evidence>
<evidence type="ECO:0000259" key="8">
    <source>
        <dbReference type="Pfam" id="PF05504"/>
    </source>
</evidence>
<dbReference type="PANTHER" id="PTHR35789">
    <property type="entry name" value="SPORE GERMINATION PROTEIN B3"/>
    <property type="match status" value="1"/>
</dbReference>
<dbReference type="NCBIfam" id="TIGR02887">
    <property type="entry name" value="spore_ger_x_C"/>
    <property type="match status" value="1"/>
</dbReference>
<dbReference type="STRING" id="571932.SAMN05421743_12083"/>
<keyword evidence="5" id="KW-0472">Membrane</keyword>
<evidence type="ECO:0000256" key="1">
    <source>
        <dbReference type="ARBA" id="ARBA00004635"/>
    </source>
</evidence>
<dbReference type="InterPro" id="IPR008844">
    <property type="entry name" value="Spore_GerAC-like"/>
</dbReference>
<dbReference type="PROSITE" id="PS51257">
    <property type="entry name" value="PROKAR_LIPOPROTEIN"/>
    <property type="match status" value="1"/>
</dbReference>
<comment type="similarity">
    <text evidence="2">Belongs to the GerABKC lipoprotein family.</text>
</comment>
<protein>
    <submittedName>
        <fullName evidence="10">Germination protein, Ger(X)C family</fullName>
    </submittedName>
</protein>
<gene>
    <name evidence="10" type="ORF">SAMN05421743_12083</name>
</gene>
<comment type="subcellular location">
    <subcellularLocation>
        <location evidence="1">Membrane</location>
        <topology evidence="1">Lipid-anchor</topology>
    </subcellularLocation>
</comment>
<evidence type="ECO:0000256" key="5">
    <source>
        <dbReference type="ARBA" id="ARBA00023136"/>
    </source>
</evidence>
<accession>A0A1H4GZQ6</accession>
<evidence type="ECO:0000256" key="6">
    <source>
        <dbReference type="ARBA" id="ARBA00023139"/>
    </source>
</evidence>
<keyword evidence="7" id="KW-0449">Lipoprotein</keyword>
<evidence type="ECO:0000313" key="11">
    <source>
        <dbReference type="Proteomes" id="UP000198584"/>
    </source>
</evidence>
<dbReference type="OrthoDB" id="2370124at2"/>
<dbReference type="AlphaFoldDB" id="A0A1H4GZQ6"/>
<reference evidence="10 11" key="1">
    <citation type="submission" date="2016-10" db="EMBL/GenBank/DDBJ databases">
        <authorList>
            <person name="de Groot N.N."/>
        </authorList>
    </citation>
    <scope>NUCLEOTIDE SEQUENCE [LARGE SCALE GENOMIC DNA]</scope>
    <source>
        <strain evidence="10 11">CCM7597</strain>
    </source>
</reference>
<evidence type="ECO:0000256" key="7">
    <source>
        <dbReference type="ARBA" id="ARBA00023288"/>
    </source>
</evidence>